<dbReference type="Proteomes" id="UP001348817">
    <property type="component" value="Chromosome"/>
</dbReference>
<protein>
    <recommendedName>
        <fullName evidence="4">SusD/RagB family nutrient-binding outer membrane lipoprotein</fullName>
    </recommendedName>
</protein>
<dbReference type="Pfam" id="PF12741">
    <property type="entry name" value="SusD-like"/>
    <property type="match status" value="1"/>
</dbReference>
<dbReference type="SUPFAM" id="SSF48452">
    <property type="entry name" value="TPR-like"/>
    <property type="match status" value="1"/>
</dbReference>
<accession>A0AAU9CRP2</accession>
<dbReference type="InterPro" id="IPR011990">
    <property type="entry name" value="TPR-like_helical_dom_sf"/>
</dbReference>
<dbReference type="InterPro" id="IPR024302">
    <property type="entry name" value="SusD-like"/>
</dbReference>
<evidence type="ECO:0000256" key="1">
    <source>
        <dbReference type="SAM" id="MobiDB-lite"/>
    </source>
</evidence>
<evidence type="ECO:0000313" key="3">
    <source>
        <dbReference type="Proteomes" id="UP001348817"/>
    </source>
</evidence>
<evidence type="ECO:0008006" key="4">
    <source>
        <dbReference type="Google" id="ProtNLM"/>
    </source>
</evidence>
<proteinExistence type="predicted"/>
<evidence type="ECO:0000313" key="2">
    <source>
        <dbReference type="EMBL" id="BDD10773.1"/>
    </source>
</evidence>
<keyword evidence="3" id="KW-1185">Reference proteome</keyword>
<organism evidence="2 3">
    <name type="scientific">Fulvitalea axinellae</name>
    <dbReference type="NCBI Taxonomy" id="1182444"/>
    <lineage>
        <taxon>Bacteria</taxon>
        <taxon>Pseudomonadati</taxon>
        <taxon>Bacteroidota</taxon>
        <taxon>Cytophagia</taxon>
        <taxon>Cytophagales</taxon>
        <taxon>Persicobacteraceae</taxon>
        <taxon>Fulvitalea</taxon>
    </lineage>
</organism>
<feature type="region of interest" description="Disordered" evidence="1">
    <location>
        <begin position="323"/>
        <end position="342"/>
    </location>
</feature>
<dbReference type="Gene3D" id="1.25.40.390">
    <property type="match status" value="1"/>
</dbReference>
<dbReference type="AlphaFoldDB" id="A0AAU9CRP2"/>
<gene>
    <name evidence="2" type="ORF">FUAX_32050</name>
</gene>
<dbReference type="PROSITE" id="PS51257">
    <property type="entry name" value="PROKAR_LIPOPROTEIN"/>
    <property type="match status" value="1"/>
</dbReference>
<name>A0AAU9CRP2_9BACT</name>
<dbReference type="EMBL" id="AP025314">
    <property type="protein sequence ID" value="BDD10773.1"/>
    <property type="molecule type" value="Genomic_DNA"/>
</dbReference>
<dbReference type="KEGG" id="fax:FUAX_32050"/>
<sequence>MEMKKALNIILVMSMMFSLSCTDDFEDINRPPKNPTLGHIKAQFNGVMSSMKMEWGEQAFLHNEEYYPATQLAGKYKNVGVDAVVRSNSGIWNSFYDMMKNARKLESELDAYTLYKVDNIRGMLKIFMAGRALRVVDYFGDIPYSEAGYAFFSGSEQILRPKFEDQKALYATLLKELEDGVNMLVENPGEDQLGIGNYDPFFAGNAQMWKRFANSLRLRYAMRMAEKDPGAASAIIQNVVQSGLILEEGQDVGVWYQAFGFTDWVKRWAFSQGGGSGLRLGTNTWRLISDSDEKDGSGIFDPRAYIFFEPNNAGEWRPYPQVPDAGTDAEGGRPYHNKRKNDYSNKGEENLFSPFNVYLILDEEYIPELWVTSSETKFVLAEAYLRGIGVSKDEAMAKQYYEAGISESVIFWDKIAENTPMWQNKPEWVTANKNDEVLAALFDHPKVKYEGTEAEKLEKIYSQRWLSHFRQPDQAYFLTYRTRKTPKETPFSENLYRLRYPDGENVNNNENYKAAVANIGGRDDIDVKIWWMQ</sequence>
<reference evidence="2 3" key="1">
    <citation type="submission" date="2021-12" db="EMBL/GenBank/DDBJ databases">
        <title>Genome sequencing of bacteria with rrn-lacking chromosome and rrn-plasmid.</title>
        <authorList>
            <person name="Anda M."/>
            <person name="Iwasaki W."/>
        </authorList>
    </citation>
    <scope>NUCLEOTIDE SEQUENCE [LARGE SCALE GENOMIC DNA]</scope>
    <source>
        <strain evidence="2 3">DSM 100852</strain>
    </source>
</reference>